<feature type="region of interest" description="Disordered" evidence="1">
    <location>
        <begin position="60"/>
        <end position="105"/>
    </location>
</feature>
<dbReference type="EMBL" id="JACYTQ010000010">
    <property type="protein sequence ID" value="MBD8490997.1"/>
    <property type="molecule type" value="Genomic_DNA"/>
</dbReference>
<evidence type="ECO:0000256" key="1">
    <source>
        <dbReference type="SAM" id="MobiDB-lite"/>
    </source>
</evidence>
<name>A0ABR9ARI7_9BACT</name>
<feature type="compositionally biased region" description="Polar residues" evidence="1">
    <location>
        <begin position="65"/>
        <end position="76"/>
    </location>
</feature>
<evidence type="ECO:0000313" key="2">
    <source>
        <dbReference type="EMBL" id="MBD8490997.1"/>
    </source>
</evidence>
<sequence>MKKSQTIIERAIENVPGFALQFKRLRSAPEKKRKAPFPLQEMPMLQDRHTAYGGTLRPKGATSLLGEQNQKTTVGTPNGVRGNLCPKTKKQPISCSKAHKAGKEKPKHHQIAGKNAAQVPDFSSSNLQKYKRGNSFPHNLTHSQHHSFNTAFRLGCSSRQNA</sequence>
<reference evidence="2 3" key="1">
    <citation type="submission" date="2020-09" db="EMBL/GenBank/DDBJ databases">
        <title>Echinicola sp. CAU 1574 isolated from sand of Sido Beach.</title>
        <authorList>
            <person name="Kim W."/>
        </authorList>
    </citation>
    <scope>NUCLEOTIDE SEQUENCE [LARGE SCALE GENOMIC DNA]</scope>
    <source>
        <strain evidence="2 3">CAU 1574</strain>
    </source>
</reference>
<proteinExistence type="predicted"/>
<organism evidence="2 3">
    <name type="scientific">Echinicola arenosa</name>
    <dbReference type="NCBI Taxonomy" id="2774144"/>
    <lineage>
        <taxon>Bacteria</taxon>
        <taxon>Pseudomonadati</taxon>
        <taxon>Bacteroidota</taxon>
        <taxon>Cytophagia</taxon>
        <taxon>Cytophagales</taxon>
        <taxon>Cyclobacteriaceae</taxon>
        <taxon>Echinicola</taxon>
    </lineage>
</organism>
<accession>A0ABR9ARI7</accession>
<keyword evidence="3" id="KW-1185">Reference proteome</keyword>
<dbReference type="Proteomes" id="UP000647133">
    <property type="component" value="Unassembled WGS sequence"/>
</dbReference>
<dbReference type="RefSeq" id="WP_192011877.1">
    <property type="nucleotide sequence ID" value="NZ_JACYTQ010000010.1"/>
</dbReference>
<comment type="caution">
    <text evidence="2">The sequence shown here is derived from an EMBL/GenBank/DDBJ whole genome shotgun (WGS) entry which is preliminary data.</text>
</comment>
<protein>
    <submittedName>
        <fullName evidence="2">Uncharacterized protein</fullName>
    </submittedName>
</protein>
<gene>
    <name evidence="2" type="ORF">IFO69_19750</name>
</gene>
<evidence type="ECO:0000313" key="3">
    <source>
        <dbReference type="Proteomes" id="UP000647133"/>
    </source>
</evidence>